<reference evidence="9 10" key="1">
    <citation type="submission" date="2017-07" db="EMBL/GenBank/DDBJ databases">
        <authorList>
            <person name="Sun Z.S."/>
            <person name="Albrecht U."/>
            <person name="Echele G."/>
            <person name="Lee C.C."/>
        </authorList>
    </citation>
    <scope>NUCLEOTIDE SEQUENCE [LARGE SCALE GENOMIC DNA]</scope>
    <source>
        <strain evidence="10">type strain: KCTC 22618</strain>
    </source>
</reference>
<dbReference type="GO" id="GO:0160147">
    <property type="term" value="F:tRNA pseudouridine(38-40) synthase activity"/>
    <property type="evidence" value="ECO:0007669"/>
    <property type="project" value="UniProtKB-EC"/>
</dbReference>
<dbReference type="AlphaFoldDB" id="A0A238U8Y6"/>
<dbReference type="SUPFAM" id="SSF55120">
    <property type="entry name" value="Pseudouridine synthase"/>
    <property type="match status" value="1"/>
</dbReference>
<evidence type="ECO:0000256" key="3">
    <source>
        <dbReference type="ARBA" id="ARBA00023235"/>
    </source>
</evidence>
<dbReference type="InterPro" id="IPR020103">
    <property type="entry name" value="PsdUridine_synth_cat_dom_sf"/>
</dbReference>
<dbReference type="EC" id="5.4.99.12" evidence="4"/>
<accession>A0A238U8Y6</accession>
<evidence type="ECO:0000259" key="8">
    <source>
        <dbReference type="Pfam" id="PF01416"/>
    </source>
</evidence>
<comment type="subunit">
    <text evidence="4">Homodimer.</text>
</comment>
<comment type="function">
    <text evidence="4">Formation of pseudouridine at positions 38, 39 and 40 in the anticodon stem and loop of transfer RNAs.</text>
</comment>
<dbReference type="KEGG" id="tje:TJEJU_1120"/>
<comment type="catalytic activity">
    <reaction evidence="4 7">
        <text>uridine(38/39/40) in tRNA = pseudouridine(38/39/40) in tRNA</text>
        <dbReference type="Rhea" id="RHEA:22376"/>
        <dbReference type="Rhea" id="RHEA-COMP:10085"/>
        <dbReference type="Rhea" id="RHEA-COMP:10087"/>
        <dbReference type="ChEBI" id="CHEBI:65314"/>
        <dbReference type="ChEBI" id="CHEBI:65315"/>
        <dbReference type="EC" id="5.4.99.12"/>
    </reaction>
</comment>
<dbReference type="GO" id="GO:0031119">
    <property type="term" value="P:tRNA pseudouridine synthesis"/>
    <property type="evidence" value="ECO:0007669"/>
    <property type="project" value="UniProtKB-UniRule"/>
</dbReference>
<evidence type="ECO:0000313" key="9">
    <source>
        <dbReference type="EMBL" id="SNR14870.1"/>
    </source>
</evidence>
<protein>
    <recommendedName>
        <fullName evidence="4">tRNA pseudouridine synthase A</fullName>
        <ecNumber evidence="4">5.4.99.12</ecNumber>
    </recommendedName>
    <alternativeName>
        <fullName evidence="4">tRNA pseudouridine(38-40) synthase</fullName>
    </alternativeName>
    <alternativeName>
        <fullName evidence="4">tRNA pseudouridylate synthase I</fullName>
    </alternativeName>
    <alternativeName>
        <fullName evidence="4">tRNA-uridine isomerase I</fullName>
    </alternativeName>
</protein>
<dbReference type="PIRSF" id="PIRSF001430">
    <property type="entry name" value="tRNA_psdUrid_synth"/>
    <property type="match status" value="1"/>
</dbReference>
<dbReference type="RefSeq" id="WP_095070141.1">
    <property type="nucleotide sequence ID" value="NZ_LT899436.1"/>
</dbReference>
<sequence>MNYNYAYLVRFQYLGFRFHGWQKQPNLKTVHWALDKTLKFVCKGIRCKTIGVGRTDAKVSSTNYAYQLFIDEKLDEDIFIETFNINSPSDIRVTAIERIEDESFNIIQHPKQKEYRYYFSFGEKNHPYCAPFLVGYLDHLNIDLMIEGAKLFEGFHNFKHYCTKPSEETKVERTIDSCEIIENTELTASFFPEKSYILVIKGQGFLRNQIRLIMGALAELGKGNYNLDFIKQSLDGNSNIEFLKSIAPASGLHLHEVNFK</sequence>
<evidence type="ECO:0000256" key="5">
    <source>
        <dbReference type="PIRSR" id="PIRSR001430-1"/>
    </source>
</evidence>
<dbReference type="EMBL" id="LT899436">
    <property type="protein sequence ID" value="SNR14870.1"/>
    <property type="molecule type" value="Genomic_DNA"/>
</dbReference>
<organism evidence="9 10">
    <name type="scientific">Tenacibaculum jejuense</name>
    <dbReference type="NCBI Taxonomy" id="584609"/>
    <lineage>
        <taxon>Bacteria</taxon>
        <taxon>Pseudomonadati</taxon>
        <taxon>Bacteroidota</taxon>
        <taxon>Flavobacteriia</taxon>
        <taxon>Flavobacteriales</taxon>
        <taxon>Flavobacteriaceae</taxon>
        <taxon>Tenacibaculum</taxon>
    </lineage>
</organism>
<dbReference type="PANTHER" id="PTHR11142">
    <property type="entry name" value="PSEUDOURIDYLATE SYNTHASE"/>
    <property type="match status" value="1"/>
</dbReference>
<feature type="binding site" evidence="4 6">
    <location>
        <position position="115"/>
    </location>
    <ligand>
        <name>substrate</name>
    </ligand>
</feature>
<dbReference type="OrthoDB" id="9811823at2"/>
<dbReference type="Gene3D" id="3.30.70.660">
    <property type="entry name" value="Pseudouridine synthase I, catalytic domain, C-terminal subdomain"/>
    <property type="match status" value="1"/>
</dbReference>
<feature type="active site" description="Nucleophile" evidence="4 5">
    <location>
        <position position="56"/>
    </location>
</feature>
<comment type="caution">
    <text evidence="4">Lacks conserved residue(s) required for the propagation of feature annotation.</text>
</comment>
<dbReference type="InterPro" id="IPR001406">
    <property type="entry name" value="PsdUridine_synth_TruA"/>
</dbReference>
<evidence type="ECO:0000256" key="7">
    <source>
        <dbReference type="RuleBase" id="RU003792"/>
    </source>
</evidence>
<name>A0A238U8Y6_9FLAO</name>
<comment type="similarity">
    <text evidence="1 4 7">Belongs to the tRNA pseudouridine synthase TruA family.</text>
</comment>
<dbReference type="HAMAP" id="MF_00171">
    <property type="entry name" value="TruA"/>
    <property type="match status" value="1"/>
</dbReference>
<dbReference type="InterPro" id="IPR020094">
    <property type="entry name" value="TruA/RsuA/RluB/E/F_N"/>
</dbReference>
<evidence type="ECO:0000256" key="6">
    <source>
        <dbReference type="PIRSR" id="PIRSR001430-2"/>
    </source>
</evidence>
<dbReference type="PANTHER" id="PTHR11142:SF0">
    <property type="entry name" value="TRNA PSEUDOURIDINE SYNTHASE-LIKE 1"/>
    <property type="match status" value="1"/>
</dbReference>
<evidence type="ECO:0000256" key="1">
    <source>
        <dbReference type="ARBA" id="ARBA00009375"/>
    </source>
</evidence>
<evidence type="ECO:0000256" key="4">
    <source>
        <dbReference type="HAMAP-Rule" id="MF_00171"/>
    </source>
</evidence>
<gene>
    <name evidence="9" type="primary">truA2</name>
    <name evidence="4" type="synonym">truA</name>
    <name evidence="9" type="ORF">TJEJU_1120</name>
</gene>
<feature type="domain" description="Pseudouridine synthase I TruA alpha/beta" evidence="8">
    <location>
        <begin position="149"/>
        <end position="259"/>
    </location>
</feature>
<dbReference type="InterPro" id="IPR020095">
    <property type="entry name" value="PsdUridine_synth_TruA_C"/>
</dbReference>
<proteinExistence type="inferred from homology"/>
<dbReference type="Proteomes" id="UP000215214">
    <property type="component" value="Chromosome TJEJU"/>
</dbReference>
<evidence type="ECO:0000313" key="10">
    <source>
        <dbReference type="Proteomes" id="UP000215214"/>
    </source>
</evidence>
<keyword evidence="3 4" id="KW-0413">Isomerase</keyword>
<keyword evidence="2 4" id="KW-0819">tRNA processing</keyword>
<keyword evidence="10" id="KW-1185">Reference proteome</keyword>
<dbReference type="GO" id="GO:0003723">
    <property type="term" value="F:RNA binding"/>
    <property type="evidence" value="ECO:0007669"/>
    <property type="project" value="InterPro"/>
</dbReference>
<dbReference type="Pfam" id="PF01416">
    <property type="entry name" value="PseudoU_synth_1"/>
    <property type="match status" value="1"/>
</dbReference>
<evidence type="ECO:0000256" key="2">
    <source>
        <dbReference type="ARBA" id="ARBA00022694"/>
    </source>
</evidence>
<dbReference type="Gene3D" id="3.30.70.580">
    <property type="entry name" value="Pseudouridine synthase I, catalytic domain, N-terminal subdomain"/>
    <property type="match status" value="1"/>
</dbReference>
<dbReference type="InterPro" id="IPR020097">
    <property type="entry name" value="PsdUridine_synth_TruA_a/b_dom"/>
</dbReference>